<dbReference type="GO" id="GO:0008410">
    <property type="term" value="F:CoA-transferase activity"/>
    <property type="evidence" value="ECO:0007669"/>
    <property type="project" value="InterPro"/>
</dbReference>
<dbReference type="SMART" id="SM00882">
    <property type="entry name" value="CoA_trans"/>
    <property type="match status" value="1"/>
</dbReference>
<dbReference type="AlphaFoldDB" id="A0A133UHL9"/>
<dbReference type="InterPro" id="IPR004165">
    <property type="entry name" value="CoA_trans_fam_I"/>
</dbReference>
<gene>
    <name evidence="1" type="ORF">AKJ66_01615</name>
</gene>
<dbReference type="Pfam" id="PF01144">
    <property type="entry name" value="CoA_trans"/>
    <property type="match status" value="1"/>
</dbReference>
<dbReference type="InterPro" id="IPR037171">
    <property type="entry name" value="NagB/RpiA_transferase-like"/>
</dbReference>
<name>A0A133UHL9_9EURY</name>
<dbReference type="Gene3D" id="3.40.1080.10">
    <property type="entry name" value="Glutaconate Coenzyme A-transferase"/>
    <property type="match status" value="1"/>
</dbReference>
<reference evidence="1 2" key="1">
    <citation type="journal article" date="2016" name="Sci. Rep.">
        <title>Metabolic traits of an uncultured archaeal lineage -MSBL1- from brine pools of the Red Sea.</title>
        <authorList>
            <person name="Mwirichia R."/>
            <person name="Alam I."/>
            <person name="Rashid M."/>
            <person name="Vinu M."/>
            <person name="Ba-Alawi W."/>
            <person name="Anthony Kamau A."/>
            <person name="Kamanda Ngugi D."/>
            <person name="Goker M."/>
            <person name="Klenk H.P."/>
            <person name="Bajic V."/>
            <person name="Stingl U."/>
        </authorList>
    </citation>
    <scope>NUCLEOTIDE SEQUENCE [LARGE SCALE GENOMIC DNA]</scope>
    <source>
        <strain evidence="1">SCGC-AAA259E22</strain>
    </source>
</reference>
<accession>A0A133UHL9</accession>
<dbReference type="PANTHER" id="PTHR43293">
    <property type="entry name" value="ACETATE COA-TRANSFERASE YDIF"/>
    <property type="match status" value="1"/>
</dbReference>
<evidence type="ECO:0000313" key="1">
    <source>
        <dbReference type="EMBL" id="KXA93596.1"/>
    </source>
</evidence>
<dbReference type="PANTHER" id="PTHR43293:SF3">
    <property type="entry name" value="CHOLESTEROL RING-CLEAVING HYDROLASE IPDB SUBUNIT"/>
    <property type="match status" value="1"/>
</dbReference>
<dbReference type="Gene3D" id="3.30.30.40">
    <property type="match status" value="1"/>
</dbReference>
<comment type="caution">
    <text evidence="1">The sequence shown here is derived from an EMBL/GenBank/DDBJ whole genome shotgun (WGS) entry which is preliminary data.</text>
</comment>
<protein>
    <submittedName>
        <fullName evidence="1">Ketoacid-CoA transferase</fullName>
    </submittedName>
</protein>
<dbReference type="Proteomes" id="UP000070657">
    <property type="component" value="Unassembled WGS sequence"/>
</dbReference>
<proteinExistence type="predicted"/>
<dbReference type="EMBL" id="LHXP01000013">
    <property type="protein sequence ID" value="KXA93596.1"/>
    <property type="molecule type" value="Genomic_DNA"/>
</dbReference>
<sequence length="320" mass="36384">MKNKEMSLSEAISKFVKNGDSISLGGFTINRNPMAATYEIIRQEIEGLHMYMHSGAQHFDLLVGSGVVDSAEIAYGANARYAPTCVRFRKAVENGDLKVEDYSNFHMTMRFKGGSMGVPFLPVKSGMETDIEKTWGFDKDFRKKNKHLTEKKLTKIENPFRCDEGEEVILLPSINPDVSIIHAQKADLEGNVRLEGLQFVDVEQMKSADKVIVTCESLYQNDELRLESEHNALPSFLVDAVIRVPFGAHPTACFNFYDYDSEHLKKYLKIAQDEEKFEKYIEEYVLNVDDFNEYLEKIGTSRIIDLLADPGLGYSQGYER</sequence>
<dbReference type="SUPFAM" id="SSF100950">
    <property type="entry name" value="NagB/RpiA/CoA transferase-like"/>
    <property type="match status" value="1"/>
</dbReference>
<evidence type="ECO:0000313" key="2">
    <source>
        <dbReference type="Proteomes" id="UP000070657"/>
    </source>
</evidence>
<keyword evidence="1" id="KW-0808">Transferase</keyword>
<keyword evidence="2" id="KW-1185">Reference proteome</keyword>
<organism evidence="1 2">
    <name type="scientific">candidate division MSBL1 archaeon SCGC-AAA259E22</name>
    <dbReference type="NCBI Taxonomy" id="1698265"/>
    <lineage>
        <taxon>Archaea</taxon>
        <taxon>Methanobacteriati</taxon>
        <taxon>Methanobacteriota</taxon>
        <taxon>candidate division MSBL1</taxon>
    </lineage>
</organism>